<dbReference type="PANTHER" id="PTHR47840">
    <property type="entry name" value="ZN(II)2CYS6 TRANSCRIPTION FACTOR (EUROFUNG)-RELATED"/>
    <property type="match status" value="1"/>
</dbReference>
<dbReference type="GeneID" id="19114551"/>
<dbReference type="OrthoDB" id="5392779at2759"/>
<sequence length="208" mass="23257">MLCFRKHSRSVPVHSLWHVLAVTALQIPRRNATHMLCGRVIPQYADLGSGTVEQAVISSADLAESVAGLETVLLYVRLQLARGNLRDMWLTLRRAVALAELYGLPNAANHSTNQLYSLEADSQPAEAEVWEAVCATDRNCSMMLNLPAGTASYAFPRDTEVMRDGQVSPKVYNCLWSNICLRIFELDRSFVRAVDEAYYIQRCIGNRP</sequence>
<dbReference type="eggNOG" id="ENOG502SKTD">
    <property type="taxonomic scope" value="Eukaryota"/>
</dbReference>
<dbReference type="RefSeq" id="XP_007675942.1">
    <property type="nucleotide sequence ID" value="XM_007677752.1"/>
</dbReference>
<protein>
    <submittedName>
        <fullName evidence="1">Uncharacterized protein</fullName>
    </submittedName>
</protein>
<dbReference type="EMBL" id="KB445554">
    <property type="protein sequence ID" value="EMC97683.1"/>
    <property type="molecule type" value="Genomic_DNA"/>
</dbReference>
<dbReference type="AlphaFoldDB" id="M2N168"/>
<accession>M2N168</accession>
<reference evidence="1 2" key="1">
    <citation type="journal article" date="2012" name="PLoS Pathog.">
        <title>Diverse lifestyles and strategies of plant pathogenesis encoded in the genomes of eighteen Dothideomycetes fungi.</title>
        <authorList>
            <person name="Ohm R.A."/>
            <person name="Feau N."/>
            <person name="Henrissat B."/>
            <person name="Schoch C.L."/>
            <person name="Horwitz B.A."/>
            <person name="Barry K.W."/>
            <person name="Condon B.J."/>
            <person name="Copeland A.C."/>
            <person name="Dhillon B."/>
            <person name="Glaser F."/>
            <person name="Hesse C.N."/>
            <person name="Kosti I."/>
            <person name="LaButti K."/>
            <person name="Lindquist E.A."/>
            <person name="Lucas S."/>
            <person name="Salamov A.A."/>
            <person name="Bradshaw R.E."/>
            <person name="Ciuffetti L."/>
            <person name="Hamelin R.C."/>
            <person name="Kema G.H.J."/>
            <person name="Lawrence C."/>
            <person name="Scott J.A."/>
            <person name="Spatafora J.W."/>
            <person name="Turgeon B.G."/>
            <person name="de Wit P.J.G.M."/>
            <person name="Zhong S."/>
            <person name="Goodwin S.B."/>
            <person name="Grigoriev I.V."/>
        </authorList>
    </citation>
    <scope>NUCLEOTIDE SEQUENCE [LARGE SCALE GENOMIC DNA]</scope>
    <source>
        <strain evidence="1 2">UAMH 10762</strain>
    </source>
</reference>
<dbReference type="HOGENOM" id="CLU_1320663_0_0_1"/>
<dbReference type="Proteomes" id="UP000011761">
    <property type="component" value="Unassembled WGS sequence"/>
</dbReference>
<keyword evidence="2" id="KW-1185">Reference proteome</keyword>
<dbReference type="KEGG" id="bcom:BAUCODRAFT_461102"/>
<dbReference type="CDD" id="cd12148">
    <property type="entry name" value="fungal_TF_MHR"/>
    <property type="match status" value="1"/>
</dbReference>
<proteinExistence type="predicted"/>
<evidence type="ECO:0000313" key="1">
    <source>
        <dbReference type="EMBL" id="EMC97683.1"/>
    </source>
</evidence>
<dbReference type="STRING" id="717646.M2N168"/>
<dbReference type="PANTHER" id="PTHR47840:SF3">
    <property type="entry name" value="ZN(II)2CYS6 TRANSCRIPTION FACTOR (EUROFUNG)"/>
    <property type="match status" value="1"/>
</dbReference>
<organism evidence="1 2">
    <name type="scientific">Baudoinia panamericana (strain UAMH 10762)</name>
    <name type="common">Angels' share fungus</name>
    <name type="synonym">Baudoinia compniacensis (strain UAMH 10762)</name>
    <dbReference type="NCBI Taxonomy" id="717646"/>
    <lineage>
        <taxon>Eukaryota</taxon>
        <taxon>Fungi</taxon>
        <taxon>Dikarya</taxon>
        <taxon>Ascomycota</taxon>
        <taxon>Pezizomycotina</taxon>
        <taxon>Dothideomycetes</taxon>
        <taxon>Dothideomycetidae</taxon>
        <taxon>Mycosphaerellales</taxon>
        <taxon>Teratosphaeriaceae</taxon>
        <taxon>Baudoinia</taxon>
    </lineage>
</organism>
<name>M2N168_BAUPA</name>
<evidence type="ECO:0000313" key="2">
    <source>
        <dbReference type="Proteomes" id="UP000011761"/>
    </source>
</evidence>
<gene>
    <name evidence="1" type="ORF">BAUCODRAFT_461102</name>
</gene>